<name>A0A6J4HZH3_9ACTN</name>
<feature type="compositionally biased region" description="Gly residues" evidence="1">
    <location>
        <begin position="31"/>
        <end position="47"/>
    </location>
</feature>
<feature type="region of interest" description="Disordered" evidence="1">
    <location>
        <begin position="288"/>
        <end position="408"/>
    </location>
</feature>
<organism evidence="3">
    <name type="scientific">uncultured Acidimicrobiales bacterium</name>
    <dbReference type="NCBI Taxonomy" id="310071"/>
    <lineage>
        <taxon>Bacteria</taxon>
        <taxon>Bacillati</taxon>
        <taxon>Actinomycetota</taxon>
        <taxon>Acidimicrobiia</taxon>
        <taxon>Acidimicrobiales</taxon>
        <taxon>environmental samples</taxon>
    </lineage>
</organism>
<feature type="compositionally biased region" description="Low complexity" evidence="1">
    <location>
        <begin position="250"/>
        <end position="268"/>
    </location>
</feature>
<dbReference type="InterPro" id="IPR026870">
    <property type="entry name" value="Zinc_ribbon_dom"/>
</dbReference>
<proteinExistence type="predicted"/>
<sequence length="459" mass="46608">MPRFGKDKNARNEELDRQAAEEVERLTRRGGPPGMGGGGMGGGGGGPEVMASPLDMIAAEMAGGPRPVLRGKQPARKASAKPQQAFTPMPSGSVGSSFGPGGLNPGPRGAAPTAPPPAFGGGNYDEGGPVTGPPVYNAEPDEDEEITITELALMDHAAHTGHRPEDLVLQYDASSAEEMRDAAMRQFYERQQSRRPGPSTNSPFAPAGMRGGSGGGGGPARSQDPAAAGGALAQRLANRRRREEEEAKRAQAAADPAPAASPSPSARAEAADDEGALARVLARRRAALAVDTAPEPESEPDSGATLVPGPRHAGSRAARSAGLRAVPLEPEVDDDAPTPRPVPAARKAAKKAPATKKVTKATTKAPAATKAKAAPAAKARPAAKAAPAAKATKAKAAPATKAAKAKKGATLVEAPAPKATKARTTGKAKTVFCIECGEKNPAVAKFCFNCGNRLAVPEG</sequence>
<feature type="region of interest" description="Disordered" evidence="1">
    <location>
        <begin position="1"/>
        <end position="51"/>
    </location>
</feature>
<gene>
    <name evidence="3" type="ORF">AVDCRST_MAG10-1477</name>
</gene>
<protein>
    <recommendedName>
        <fullName evidence="2">Zinc-ribbon domain-containing protein</fullName>
    </recommendedName>
</protein>
<feature type="compositionally biased region" description="Gly residues" evidence="1">
    <location>
        <begin position="209"/>
        <end position="219"/>
    </location>
</feature>
<feature type="compositionally biased region" description="Low complexity" evidence="1">
    <location>
        <begin position="360"/>
        <end position="402"/>
    </location>
</feature>
<evidence type="ECO:0000313" key="3">
    <source>
        <dbReference type="EMBL" id="CAA9238236.1"/>
    </source>
</evidence>
<accession>A0A6J4HZH3</accession>
<feature type="domain" description="Zinc-ribbon" evidence="2">
    <location>
        <begin position="432"/>
        <end position="454"/>
    </location>
</feature>
<feature type="compositionally biased region" description="Basic and acidic residues" evidence="1">
    <location>
        <begin position="1"/>
        <end position="27"/>
    </location>
</feature>
<feature type="region of interest" description="Disordered" evidence="1">
    <location>
        <begin position="64"/>
        <end position="275"/>
    </location>
</feature>
<evidence type="ECO:0000259" key="2">
    <source>
        <dbReference type="Pfam" id="PF13240"/>
    </source>
</evidence>
<feature type="compositionally biased region" description="Low complexity" evidence="1">
    <location>
        <begin position="88"/>
        <end position="97"/>
    </location>
</feature>
<feature type="compositionally biased region" description="Basic residues" evidence="1">
    <location>
        <begin position="347"/>
        <end position="359"/>
    </location>
</feature>
<feature type="compositionally biased region" description="Low complexity" evidence="1">
    <location>
        <begin position="220"/>
        <end position="236"/>
    </location>
</feature>
<feature type="compositionally biased region" description="Low complexity" evidence="1">
    <location>
        <begin position="311"/>
        <end position="325"/>
    </location>
</feature>
<dbReference type="Pfam" id="PF13240">
    <property type="entry name" value="Zn_Ribbon_1"/>
    <property type="match status" value="1"/>
</dbReference>
<dbReference type="AlphaFoldDB" id="A0A6J4HZH3"/>
<feature type="compositionally biased region" description="Basic and acidic residues" evidence="1">
    <location>
        <begin position="177"/>
        <end position="192"/>
    </location>
</feature>
<evidence type="ECO:0000256" key="1">
    <source>
        <dbReference type="SAM" id="MobiDB-lite"/>
    </source>
</evidence>
<feature type="compositionally biased region" description="Basic and acidic residues" evidence="1">
    <location>
        <begin position="156"/>
        <end position="166"/>
    </location>
</feature>
<reference evidence="3" key="1">
    <citation type="submission" date="2020-02" db="EMBL/GenBank/DDBJ databases">
        <authorList>
            <person name="Meier V. D."/>
        </authorList>
    </citation>
    <scope>NUCLEOTIDE SEQUENCE</scope>
    <source>
        <strain evidence="3">AVDCRST_MAG10</strain>
    </source>
</reference>
<dbReference type="EMBL" id="CADCTB010000098">
    <property type="protein sequence ID" value="CAA9238236.1"/>
    <property type="molecule type" value="Genomic_DNA"/>
</dbReference>